<evidence type="ECO:0000313" key="2">
    <source>
        <dbReference type="Proteomes" id="UP000606991"/>
    </source>
</evidence>
<name>A0A934JW50_9BACT</name>
<gene>
    <name evidence="1" type="ORF">JF886_04580</name>
</gene>
<dbReference type="EMBL" id="JAEKNS010000053">
    <property type="protein sequence ID" value="MBJ7594130.1"/>
    <property type="molecule type" value="Genomic_DNA"/>
</dbReference>
<organism evidence="1 2">
    <name type="scientific">Candidatus Aeolococcus gillhamiae</name>
    <dbReference type="NCBI Taxonomy" id="3127015"/>
    <lineage>
        <taxon>Bacteria</taxon>
        <taxon>Bacillati</taxon>
        <taxon>Candidatus Dormiibacterota</taxon>
        <taxon>Candidatus Dormibacteria</taxon>
        <taxon>Candidatus Aeolococcales</taxon>
        <taxon>Candidatus Aeolococcaceae</taxon>
        <taxon>Candidatus Aeolococcus</taxon>
    </lineage>
</organism>
<sequence length="69" mass="7263">MTDAGEDAMPEEVDDTTAAEVGHALIRWLTDEDPAGVARFAPGLGPVDDARATRVGHAVVELLQHLDVA</sequence>
<evidence type="ECO:0000313" key="1">
    <source>
        <dbReference type="EMBL" id="MBJ7594130.1"/>
    </source>
</evidence>
<dbReference type="Proteomes" id="UP000606991">
    <property type="component" value="Unassembled WGS sequence"/>
</dbReference>
<protein>
    <submittedName>
        <fullName evidence="1">Uncharacterized protein</fullName>
    </submittedName>
</protein>
<dbReference type="AlphaFoldDB" id="A0A934JW50"/>
<proteinExistence type="predicted"/>
<reference evidence="1 2" key="1">
    <citation type="submission" date="2020-10" db="EMBL/GenBank/DDBJ databases">
        <title>Ca. Dormibacterota MAGs.</title>
        <authorList>
            <person name="Montgomery K."/>
        </authorList>
    </citation>
    <scope>NUCLEOTIDE SEQUENCE [LARGE SCALE GENOMIC DNA]</scope>
    <source>
        <strain evidence="1">SC8812_S17_18</strain>
    </source>
</reference>
<comment type="caution">
    <text evidence="1">The sequence shown here is derived from an EMBL/GenBank/DDBJ whole genome shotgun (WGS) entry which is preliminary data.</text>
</comment>
<dbReference type="RefSeq" id="WP_337310062.1">
    <property type="nucleotide sequence ID" value="NZ_JAEKNS010000053.1"/>
</dbReference>
<accession>A0A934JW50</accession>